<keyword evidence="6" id="KW-0808">Transferase</keyword>
<evidence type="ECO:0000313" key="6">
    <source>
        <dbReference type="EMBL" id="PCI28554.1"/>
    </source>
</evidence>
<comment type="subcellular location">
    <subcellularLocation>
        <location evidence="1">Membrane</location>
        <topology evidence="1">Multi-pass membrane protein</topology>
    </subcellularLocation>
</comment>
<accession>A0A2A4T583</accession>
<dbReference type="Pfam" id="PF04140">
    <property type="entry name" value="ICMT"/>
    <property type="match status" value="1"/>
</dbReference>
<evidence type="ECO:0000256" key="1">
    <source>
        <dbReference type="ARBA" id="ARBA00004141"/>
    </source>
</evidence>
<protein>
    <submittedName>
        <fullName evidence="6">Isoprenylcysteine carboxyl methyltransferase</fullName>
    </submittedName>
</protein>
<dbReference type="PANTHER" id="PTHR43847:SF1">
    <property type="entry name" value="BLL3993 PROTEIN"/>
    <property type="match status" value="1"/>
</dbReference>
<dbReference type="Gene3D" id="1.20.120.1630">
    <property type="match status" value="1"/>
</dbReference>
<gene>
    <name evidence="6" type="ORF">COB67_06135</name>
</gene>
<dbReference type="AlphaFoldDB" id="A0A2A4T583"/>
<proteinExistence type="predicted"/>
<name>A0A2A4T583_9DELT</name>
<sequence>MVAYSLLVGVVALQRLFELYISRKNEQEILAAGGKEVYPAHFFWMKLLHVSWLLAILLEVWTLKPRIISWVVIIAWILFICGQCLRCLAMSTLRQSWCVKIMVCPQNKLVHKGIYHYIRHPNYLGVILEVAALPLIYCAFYTSMTFSFLNLIILIIRIKAEEAALQENNQYNSIFSHQPRFFPALFAKKHREQT</sequence>
<dbReference type="InterPro" id="IPR007269">
    <property type="entry name" value="ICMT_MeTrfase"/>
</dbReference>
<comment type="caution">
    <text evidence="6">The sequence shown here is derived from an EMBL/GenBank/DDBJ whole genome shotgun (WGS) entry which is preliminary data.</text>
</comment>
<dbReference type="GO" id="GO:0004671">
    <property type="term" value="F:protein C-terminal S-isoprenylcysteine carboxyl O-methyltransferase activity"/>
    <property type="evidence" value="ECO:0007669"/>
    <property type="project" value="InterPro"/>
</dbReference>
<feature type="transmembrane region" description="Helical" evidence="5">
    <location>
        <begin position="42"/>
        <end position="61"/>
    </location>
</feature>
<dbReference type="PANTHER" id="PTHR43847">
    <property type="entry name" value="BLL3993 PROTEIN"/>
    <property type="match status" value="1"/>
</dbReference>
<keyword evidence="2 5" id="KW-0812">Transmembrane</keyword>
<evidence type="ECO:0000256" key="3">
    <source>
        <dbReference type="ARBA" id="ARBA00022989"/>
    </source>
</evidence>
<reference evidence="7" key="1">
    <citation type="submission" date="2017-08" db="EMBL/GenBank/DDBJ databases">
        <title>A dynamic microbial community with high functional redundancy inhabits the cold, oxic subseafloor aquifer.</title>
        <authorList>
            <person name="Tully B.J."/>
            <person name="Wheat C.G."/>
            <person name="Glazer B.T."/>
            <person name="Huber J.A."/>
        </authorList>
    </citation>
    <scope>NUCLEOTIDE SEQUENCE [LARGE SCALE GENOMIC DNA]</scope>
</reference>
<organism evidence="6 7">
    <name type="scientific">SAR324 cluster bacterium</name>
    <dbReference type="NCBI Taxonomy" id="2024889"/>
    <lineage>
        <taxon>Bacteria</taxon>
        <taxon>Deltaproteobacteria</taxon>
        <taxon>SAR324 cluster</taxon>
    </lineage>
</organism>
<evidence type="ECO:0000256" key="2">
    <source>
        <dbReference type="ARBA" id="ARBA00022692"/>
    </source>
</evidence>
<evidence type="ECO:0000313" key="7">
    <source>
        <dbReference type="Proteomes" id="UP000218113"/>
    </source>
</evidence>
<dbReference type="EMBL" id="NVSR01000031">
    <property type="protein sequence ID" value="PCI28554.1"/>
    <property type="molecule type" value="Genomic_DNA"/>
</dbReference>
<dbReference type="GO" id="GO:0032259">
    <property type="term" value="P:methylation"/>
    <property type="evidence" value="ECO:0007669"/>
    <property type="project" value="UniProtKB-KW"/>
</dbReference>
<keyword evidence="3 5" id="KW-1133">Transmembrane helix</keyword>
<keyword evidence="4 5" id="KW-0472">Membrane</keyword>
<feature type="transmembrane region" description="Helical" evidence="5">
    <location>
        <begin position="131"/>
        <end position="156"/>
    </location>
</feature>
<keyword evidence="6" id="KW-0489">Methyltransferase</keyword>
<evidence type="ECO:0000256" key="5">
    <source>
        <dbReference type="SAM" id="Phobius"/>
    </source>
</evidence>
<feature type="transmembrane region" description="Helical" evidence="5">
    <location>
        <begin position="68"/>
        <end position="93"/>
    </location>
</feature>
<dbReference type="Proteomes" id="UP000218113">
    <property type="component" value="Unassembled WGS sequence"/>
</dbReference>
<evidence type="ECO:0000256" key="4">
    <source>
        <dbReference type="ARBA" id="ARBA00023136"/>
    </source>
</evidence>
<dbReference type="GO" id="GO:0016020">
    <property type="term" value="C:membrane"/>
    <property type="evidence" value="ECO:0007669"/>
    <property type="project" value="UniProtKB-SubCell"/>
</dbReference>
<dbReference type="InterPro" id="IPR052527">
    <property type="entry name" value="Metal_cation-efflux_comp"/>
</dbReference>